<evidence type="ECO:0000313" key="2">
    <source>
        <dbReference type="Proteomes" id="UP001153269"/>
    </source>
</evidence>
<gene>
    <name evidence="1" type="ORF">PLEPLA_LOCUS40021</name>
</gene>
<sequence>MNVRLEDKGLTTPLVDRVKVKPRLQRGSAHNVLSINCDFMKLSEPAAVSRKPSVCETAVQGRSTGLVDGSSQSWVDPEFMEVLDPRILSDLHINAVETLHLLLLTLQACGTFWISLWNLLDQSVTCEINFSHF</sequence>
<protein>
    <submittedName>
        <fullName evidence="1">Uncharacterized protein</fullName>
    </submittedName>
</protein>
<name>A0A9N7Z6M2_PLEPL</name>
<dbReference type="AlphaFoldDB" id="A0A9N7Z6M2"/>
<dbReference type="Proteomes" id="UP001153269">
    <property type="component" value="Unassembled WGS sequence"/>
</dbReference>
<dbReference type="EMBL" id="CADEAL010004122">
    <property type="protein sequence ID" value="CAB1452281.1"/>
    <property type="molecule type" value="Genomic_DNA"/>
</dbReference>
<evidence type="ECO:0000313" key="1">
    <source>
        <dbReference type="EMBL" id="CAB1452281.1"/>
    </source>
</evidence>
<comment type="caution">
    <text evidence="1">The sequence shown here is derived from an EMBL/GenBank/DDBJ whole genome shotgun (WGS) entry which is preliminary data.</text>
</comment>
<accession>A0A9N7Z6M2</accession>
<reference evidence="1" key="1">
    <citation type="submission" date="2020-03" db="EMBL/GenBank/DDBJ databases">
        <authorList>
            <person name="Weist P."/>
        </authorList>
    </citation>
    <scope>NUCLEOTIDE SEQUENCE</scope>
</reference>
<organism evidence="1 2">
    <name type="scientific">Pleuronectes platessa</name>
    <name type="common">European plaice</name>
    <dbReference type="NCBI Taxonomy" id="8262"/>
    <lineage>
        <taxon>Eukaryota</taxon>
        <taxon>Metazoa</taxon>
        <taxon>Chordata</taxon>
        <taxon>Craniata</taxon>
        <taxon>Vertebrata</taxon>
        <taxon>Euteleostomi</taxon>
        <taxon>Actinopterygii</taxon>
        <taxon>Neopterygii</taxon>
        <taxon>Teleostei</taxon>
        <taxon>Neoteleostei</taxon>
        <taxon>Acanthomorphata</taxon>
        <taxon>Carangaria</taxon>
        <taxon>Pleuronectiformes</taxon>
        <taxon>Pleuronectoidei</taxon>
        <taxon>Pleuronectidae</taxon>
        <taxon>Pleuronectes</taxon>
    </lineage>
</organism>
<proteinExistence type="predicted"/>
<keyword evidence="2" id="KW-1185">Reference proteome</keyword>